<dbReference type="AlphaFoldDB" id="A0A7H8NBW1"/>
<accession>A0A7H8NBW1</accession>
<dbReference type="EMBL" id="CP054929">
    <property type="protein sequence ID" value="QKW51914.1"/>
    <property type="molecule type" value="Genomic_DNA"/>
</dbReference>
<organism evidence="2 3">
    <name type="scientific">Streptomyces buecherae</name>
    <dbReference type="NCBI Taxonomy" id="2763006"/>
    <lineage>
        <taxon>Bacteria</taxon>
        <taxon>Bacillati</taxon>
        <taxon>Actinomycetota</taxon>
        <taxon>Actinomycetes</taxon>
        <taxon>Kitasatosporales</taxon>
        <taxon>Streptomycetaceae</taxon>
        <taxon>Streptomyces</taxon>
    </lineage>
</organism>
<evidence type="ECO:0000256" key="1">
    <source>
        <dbReference type="SAM" id="MobiDB-lite"/>
    </source>
</evidence>
<feature type="region of interest" description="Disordered" evidence="1">
    <location>
        <begin position="1"/>
        <end position="23"/>
    </location>
</feature>
<evidence type="ECO:0000313" key="2">
    <source>
        <dbReference type="EMBL" id="QKW51914.1"/>
    </source>
</evidence>
<evidence type="ECO:0000313" key="3">
    <source>
        <dbReference type="Proteomes" id="UP000509303"/>
    </source>
</evidence>
<protein>
    <submittedName>
        <fullName evidence="2">Uncharacterized protein</fullName>
    </submittedName>
</protein>
<dbReference type="Proteomes" id="UP000509303">
    <property type="component" value="Chromosome"/>
</dbReference>
<proteinExistence type="predicted"/>
<keyword evidence="3" id="KW-1185">Reference proteome</keyword>
<dbReference type="RefSeq" id="WP_176163621.1">
    <property type="nucleotide sequence ID" value="NZ_CP054929.1"/>
</dbReference>
<reference evidence="2 3" key="1">
    <citation type="submission" date="2020-06" db="EMBL/GenBank/DDBJ databases">
        <title>Genome mining for natural products.</title>
        <authorList>
            <person name="Zhang B."/>
            <person name="Shi J."/>
            <person name="Ge H."/>
        </authorList>
    </citation>
    <scope>NUCLEOTIDE SEQUENCE [LARGE SCALE GENOMIC DNA]</scope>
    <source>
        <strain evidence="2 3">NA00687</strain>
    </source>
</reference>
<gene>
    <name evidence="2" type="ORF">HUT08_22930</name>
</gene>
<feature type="compositionally biased region" description="Basic and acidic residues" evidence="1">
    <location>
        <begin position="8"/>
        <end position="23"/>
    </location>
</feature>
<name>A0A7H8NBW1_9ACTN</name>
<sequence length="47" mass="4965">MTTPNDAAGRRASEAPRGRDDARFLVRSRATVRARGEVAARPGGRAG</sequence>